<proteinExistence type="predicted"/>
<dbReference type="EMBL" id="OE000848">
    <property type="protein sequence ID" value="CAD7455215.1"/>
    <property type="molecule type" value="Genomic_DNA"/>
</dbReference>
<dbReference type="GO" id="GO:0022857">
    <property type="term" value="F:transmembrane transporter activity"/>
    <property type="evidence" value="ECO:0007669"/>
    <property type="project" value="TreeGrafter"/>
</dbReference>
<comment type="subcellular location">
    <subcellularLocation>
        <location evidence="1">Membrane</location>
        <topology evidence="1">Multi-pass membrane protein</topology>
    </subcellularLocation>
</comment>
<evidence type="ECO:0000256" key="6">
    <source>
        <dbReference type="SAM" id="Phobius"/>
    </source>
</evidence>
<evidence type="ECO:0000256" key="1">
    <source>
        <dbReference type="ARBA" id="ARBA00004141"/>
    </source>
</evidence>
<dbReference type="GO" id="GO:0016020">
    <property type="term" value="C:membrane"/>
    <property type="evidence" value="ECO:0007669"/>
    <property type="project" value="UniProtKB-SubCell"/>
</dbReference>
<keyword evidence="5" id="KW-0325">Glycoprotein</keyword>
<evidence type="ECO:0000256" key="2">
    <source>
        <dbReference type="ARBA" id="ARBA00022692"/>
    </source>
</evidence>
<gene>
    <name evidence="7" type="ORF">TTEB3V08_LOCUS3295</name>
</gene>
<keyword evidence="3 6" id="KW-1133">Transmembrane helix</keyword>
<reference evidence="7" key="1">
    <citation type="submission" date="2020-11" db="EMBL/GenBank/DDBJ databases">
        <authorList>
            <person name="Tran Van P."/>
        </authorList>
    </citation>
    <scope>NUCLEOTIDE SEQUENCE</scope>
</reference>
<protein>
    <submittedName>
        <fullName evidence="7">Uncharacterized protein</fullName>
    </submittedName>
</protein>
<accession>A0A7R9FMG2</accession>
<evidence type="ECO:0000313" key="7">
    <source>
        <dbReference type="EMBL" id="CAD7455215.1"/>
    </source>
</evidence>
<evidence type="ECO:0000256" key="5">
    <source>
        <dbReference type="ARBA" id="ARBA00023180"/>
    </source>
</evidence>
<evidence type="ECO:0000256" key="3">
    <source>
        <dbReference type="ARBA" id="ARBA00022989"/>
    </source>
</evidence>
<dbReference type="PANTHER" id="PTHR45951">
    <property type="entry name" value="PROTEIN DISPATCHED-RELATED"/>
    <property type="match status" value="1"/>
</dbReference>
<dbReference type="GO" id="GO:0007224">
    <property type="term" value="P:smoothened signaling pathway"/>
    <property type="evidence" value="ECO:0007669"/>
    <property type="project" value="TreeGrafter"/>
</dbReference>
<dbReference type="InterPro" id="IPR052081">
    <property type="entry name" value="Dispatched_Hh_regulator"/>
</dbReference>
<dbReference type="PANTHER" id="PTHR45951:SF3">
    <property type="entry name" value="PROTEIN DISPATCHED"/>
    <property type="match status" value="1"/>
</dbReference>
<organism evidence="7">
    <name type="scientific">Timema tahoe</name>
    <dbReference type="NCBI Taxonomy" id="61484"/>
    <lineage>
        <taxon>Eukaryota</taxon>
        <taxon>Metazoa</taxon>
        <taxon>Ecdysozoa</taxon>
        <taxon>Arthropoda</taxon>
        <taxon>Hexapoda</taxon>
        <taxon>Insecta</taxon>
        <taxon>Pterygota</taxon>
        <taxon>Neoptera</taxon>
        <taxon>Polyneoptera</taxon>
        <taxon>Phasmatodea</taxon>
        <taxon>Timematodea</taxon>
        <taxon>Timematoidea</taxon>
        <taxon>Timematidae</taxon>
        <taxon>Timema</taxon>
    </lineage>
</organism>
<evidence type="ECO:0000256" key="4">
    <source>
        <dbReference type="ARBA" id="ARBA00023136"/>
    </source>
</evidence>
<feature type="transmembrane region" description="Helical" evidence="6">
    <location>
        <begin position="76"/>
        <end position="94"/>
    </location>
</feature>
<keyword evidence="2 6" id="KW-0812">Transmembrane</keyword>
<name>A0A7R9FMG2_9NEOP</name>
<keyword evidence="4 6" id="KW-0472">Membrane</keyword>
<sequence>MIESEEDFIGEVCSSGIGQFPYCSEDEKFMNRQYNQEGLEESDEDWENETYESGLNKLKMGNAGYGFARIVAHHPYVILVAVTVFSTTCLVIPLTTKKLPNFSDPQLGFEARGTVIAQRLTAWNNLLEATRPSGNLLVNPIEQHTPVASNEIFNHIKPFPISKVCGLASHYFTNGKFEAH</sequence>
<dbReference type="AlphaFoldDB" id="A0A7R9FMG2"/>